<keyword evidence="3" id="KW-1003">Cell membrane</keyword>
<dbReference type="Proteomes" id="UP001152622">
    <property type="component" value="Chromosome 1"/>
</dbReference>
<evidence type="ECO:0008006" key="11">
    <source>
        <dbReference type="Google" id="ProtNLM"/>
    </source>
</evidence>
<feature type="compositionally biased region" description="Polar residues" evidence="7">
    <location>
        <begin position="116"/>
        <end position="127"/>
    </location>
</feature>
<comment type="subcellular location">
    <subcellularLocation>
        <location evidence="1">Cell membrane</location>
        <topology evidence="1">Single-pass membrane protein</topology>
    </subcellularLocation>
</comment>
<evidence type="ECO:0000256" key="2">
    <source>
        <dbReference type="ARBA" id="ARBA00008688"/>
    </source>
</evidence>
<dbReference type="PANTHER" id="PTHR31037">
    <property type="entry name" value="RELT-LIKE PROTEIN 1-RELATED"/>
    <property type="match status" value="1"/>
</dbReference>
<proteinExistence type="inferred from homology"/>
<accession>A0A9Q1GEL7</accession>
<feature type="region of interest" description="Disordered" evidence="7">
    <location>
        <begin position="57"/>
        <end position="79"/>
    </location>
</feature>
<evidence type="ECO:0000256" key="8">
    <source>
        <dbReference type="SAM" id="Phobius"/>
    </source>
</evidence>
<evidence type="ECO:0000256" key="7">
    <source>
        <dbReference type="SAM" id="MobiDB-lite"/>
    </source>
</evidence>
<feature type="compositionally biased region" description="Acidic residues" evidence="7">
    <location>
        <begin position="59"/>
        <end position="79"/>
    </location>
</feature>
<keyword evidence="5 8" id="KW-1133">Transmembrane helix</keyword>
<evidence type="ECO:0000313" key="10">
    <source>
        <dbReference type="Proteomes" id="UP001152622"/>
    </source>
</evidence>
<evidence type="ECO:0000256" key="3">
    <source>
        <dbReference type="ARBA" id="ARBA00022475"/>
    </source>
</evidence>
<comment type="similarity">
    <text evidence="2">Belongs to the RELT family.</text>
</comment>
<dbReference type="GO" id="GO:1900745">
    <property type="term" value="P:positive regulation of p38MAPK cascade"/>
    <property type="evidence" value="ECO:0007669"/>
    <property type="project" value="InterPro"/>
</dbReference>
<evidence type="ECO:0000256" key="5">
    <source>
        <dbReference type="ARBA" id="ARBA00022989"/>
    </source>
</evidence>
<feature type="compositionally biased region" description="Basic and acidic residues" evidence="7">
    <location>
        <begin position="131"/>
        <end position="140"/>
    </location>
</feature>
<dbReference type="GO" id="GO:0005886">
    <property type="term" value="C:plasma membrane"/>
    <property type="evidence" value="ECO:0007669"/>
    <property type="project" value="UniProtKB-SubCell"/>
</dbReference>
<evidence type="ECO:0000256" key="1">
    <source>
        <dbReference type="ARBA" id="ARBA00004162"/>
    </source>
</evidence>
<name>A0A9Q1GEL7_SYNKA</name>
<dbReference type="AlphaFoldDB" id="A0A9Q1GEL7"/>
<keyword evidence="10" id="KW-1185">Reference proteome</keyword>
<organism evidence="9 10">
    <name type="scientific">Synaphobranchus kaupii</name>
    <name type="common">Kaup's arrowtooth eel</name>
    <dbReference type="NCBI Taxonomy" id="118154"/>
    <lineage>
        <taxon>Eukaryota</taxon>
        <taxon>Metazoa</taxon>
        <taxon>Chordata</taxon>
        <taxon>Craniata</taxon>
        <taxon>Vertebrata</taxon>
        <taxon>Euteleostomi</taxon>
        <taxon>Actinopterygii</taxon>
        <taxon>Neopterygii</taxon>
        <taxon>Teleostei</taxon>
        <taxon>Anguilliformes</taxon>
        <taxon>Synaphobranchidae</taxon>
        <taxon>Synaphobranchus</taxon>
    </lineage>
</organism>
<dbReference type="Pfam" id="PF12606">
    <property type="entry name" value="RELT"/>
    <property type="match status" value="1"/>
</dbReference>
<dbReference type="PANTHER" id="PTHR31037:SF1">
    <property type="entry name" value="RELT-LIKE PROTEIN 1"/>
    <property type="match status" value="1"/>
</dbReference>
<protein>
    <recommendedName>
        <fullName evidence="11">RELT-like protein 1</fullName>
    </recommendedName>
</protein>
<sequence length="140" mass="15160">MAESPVNHGNTAPNSTADSGAANPSYVAFVLVPIFFFLGLLGVLICHILKKKGYHCTTESEEEEGLEDEKDPEAGDLDSDTVNQIVHCIMKNEANSDALKAMVRENSLDSDGGVQPRSQTAASQNPISAEPWERQGKQWT</sequence>
<dbReference type="InterPro" id="IPR042315">
    <property type="entry name" value="RELL1"/>
</dbReference>
<dbReference type="OrthoDB" id="9353106at2759"/>
<evidence type="ECO:0000256" key="6">
    <source>
        <dbReference type="ARBA" id="ARBA00023136"/>
    </source>
</evidence>
<reference evidence="9" key="1">
    <citation type="journal article" date="2023" name="Science">
        <title>Genome structures resolve the early diversification of teleost fishes.</title>
        <authorList>
            <person name="Parey E."/>
            <person name="Louis A."/>
            <person name="Montfort J."/>
            <person name="Bouchez O."/>
            <person name="Roques C."/>
            <person name="Iampietro C."/>
            <person name="Lluch J."/>
            <person name="Castinel A."/>
            <person name="Donnadieu C."/>
            <person name="Desvignes T."/>
            <person name="Floi Bucao C."/>
            <person name="Jouanno E."/>
            <person name="Wen M."/>
            <person name="Mejri S."/>
            <person name="Dirks R."/>
            <person name="Jansen H."/>
            <person name="Henkel C."/>
            <person name="Chen W.J."/>
            <person name="Zahm M."/>
            <person name="Cabau C."/>
            <person name="Klopp C."/>
            <person name="Thompson A.W."/>
            <person name="Robinson-Rechavi M."/>
            <person name="Braasch I."/>
            <person name="Lecointre G."/>
            <person name="Bobe J."/>
            <person name="Postlethwait J.H."/>
            <person name="Berthelot C."/>
            <person name="Roest Crollius H."/>
            <person name="Guiguen Y."/>
        </authorList>
    </citation>
    <scope>NUCLEOTIDE SEQUENCE</scope>
    <source>
        <strain evidence="9">WJC10195</strain>
    </source>
</reference>
<feature type="region of interest" description="Disordered" evidence="7">
    <location>
        <begin position="100"/>
        <end position="140"/>
    </location>
</feature>
<gene>
    <name evidence="9" type="ORF">SKAU_G00030460</name>
</gene>
<dbReference type="EMBL" id="JAINUF010000001">
    <property type="protein sequence ID" value="KAJ8382268.1"/>
    <property type="molecule type" value="Genomic_DNA"/>
</dbReference>
<evidence type="ECO:0000256" key="4">
    <source>
        <dbReference type="ARBA" id="ARBA00022692"/>
    </source>
</evidence>
<comment type="caution">
    <text evidence="9">The sequence shown here is derived from an EMBL/GenBank/DDBJ whole genome shotgun (WGS) entry which is preliminary data.</text>
</comment>
<evidence type="ECO:0000313" key="9">
    <source>
        <dbReference type="EMBL" id="KAJ8382268.1"/>
    </source>
</evidence>
<dbReference type="InterPro" id="IPR022248">
    <property type="entry name" value="TNF_rcpt_RELT"/>
</dbReference>
<keyword evidence="4 8" id="KW-0812">Transmembrane</keyword>
<feature type="transmembrane region" description="Helical" evidence="8">
    <location>
        <begin position="26"/>
        <end position="49"/>
    </location>
</feature>
<keyword evidence="6 8" id="KW-0472">Membrane</keyword>